<feature type="region of interest" description="Disordered" evidence="3">
    <location>
        <begin position="289"/>
        <end position="357"/>
    </location>
</feature>
<accession>A0A5C3QF30</accession>
<dbReference type="InterPro" id="IPR000571">
    <property type="entry name" value="Znf_CCCH"/>
</dbReference>
<protein>
    <recommendedName>
        <fullName evidence="4">C3H1-type domain-containing protein</fullName>
    </recommendedName>
</protein>
<sequence>MQNNSATPSPASGARIEHLLAQLHGEIGILVNESTKSQHIIDTDLAAYKNAFGAARQENAQLEARVRMRDEQLRAYEEQVQSLKDQVKGYRISVIVDGDGCIFSEDLISRGRQGGYDAARLLVDSLQSHLKEDFGENHYQFWIYVFFNKKGLMDALGRSSLSPLRSKLEDFVVGFNQASTRIVMLDVGFGKEEADGKVKEFLDRDVNLPQTFKVFFAGCHDNGYATTLRSHITVGRGGKLVLLNGYSTMASGMSELGLPSVTIPGLFMENKITDHPAVGSPVRKTVPTAEHDLDASGPPPGLPAPNRPLVTSPTLSFSAMAQKPADRRASVGSSARISPPPAVRRLNPNQPLSKQNPKPCNVHYLAGNCWLEGCQYGHDYELTDDQLEELRQYVKRAPCQFVNNGEPCLREDDCIYGHSCPRGPTCTYVKVKKCIFKGANMHAAGGYY</sequence>
<organism evidence="5 6">
    <name type="scientific">Pterulicium gracile</name>
    <dbReference type="NCBI Taxonomy" id="1884261"/>
    <lineage>
        <taxon>Eukaryota</taxon>
        <taxon>Fungi</taxon>
        <taxon>Dikarya</taxon>
        <taxon>Basidiomycota</taxon>
        <taxon>Agaricomycotina</taxon>
        <taxon>Agaricomycetes</taxon>
        <taxon>Agaricomycetidae</taxon>
        <taxon>Agaricales</taxon>
        <taxon>Pleurotineae</taxon>
        <taxon>Pterulaceae</taxon>
        <taxon>Pterulicium</taxon>
    </lineage>
</organism>
<evidence type="ECO:0000313" key="5">
    <source>
        <dbReference type="EMBL" id="TFK99070.1"/>
    </source>
</evidence>
<keyword evidence="1" id="KW-0862">Zinc</keyword>
<dbReference type="InterPro" id="IPR057654">
    <property type="entry name" value="Znf-CCCH_tandem"/>
</dbReference>
<feature type="compositionally biased region" description="Polar residues" evidence="3">
    <location>
        <begin position="309"/>
        <end position="319"/>
    </location>
</feature>
<name>A0A5C3QF30_9AGAR</name>
<dbReference type="Pfam" id="PF25543">
    <property type="entry name" value="zf-CCCH_tandem"/>
    <property type="match status" value="1"/>
</dbReference>
<keyword evidence="1" id="KW-0863">Zinc-finger</keyword>
<dbReference type="AlphaFoldDB" id="A0A5C3QF30"/>
<dbReference type="EMBL" id="ML178835">
    <property type="protein sequence ID" value="TFK99070.1"/>
    <property type="molecule type" value="Genomic_DNA"/>
</dbReference>
<feature type="zinc finger region" description="C3H1-type" evidence="1">
    <location>
        <begin position="393"/>
        <end position="421"/>
    </location>
</feature>
<dbReference type="PANTHER" id="PTHR37543:SF1">
    <property type="entry name" value="CCCH ZINC FINGER DNA BINDING PROTEIN (AFU_ORTHOLOGUE AFUA_5G12760)"/>
    <property type="match status" value="1"/>
</dbReference>
<dbReference type="PANTHER" id="PTHR37543">
    <property type="entry name" value="CCCH ZINC FINGER DNA BINDING PROTEIN (AFU_ORTHOLOGUE AFUA_5G12760)"/>
    <property type="match status" value="1"/>
</dbReference>
<evidence type="ECO:0000256" key="2">
    <source>
        <dbReference type="SAM" id="Coils"/>
    </source>
</evidence>
<keyword evidence="2" id="KW-0175">Coiled coil</keyword>
<evidence type="ECO:0000256" key="1">
    <source>
        <dbReference type="PROSITE-ProRule" id="PRU00723"/>
    </source>
</evidence>
<evidence type="ECO:0000313" key="6">
    <source>
        <dbReference type="Proteomes" id="UP000305067"/>
    </source>
</evidence>
<evidence type="ECO:0000256" key="3">
    <source>
        <dbReference type="SAM" id="MobiDB-lite"/>
    </source>
</evidence>
<evidence type="ECO:0000259" key="4">
    <source>
        <dbReference type="PROSITE" id="PS50103"/>
    </source>
</evidence>
<feature type="coiled-coil region" evidence="2">
    <location>
        <begin position="45"/>
        <end position="93"/>
    </location>
</feature>
<dbReference type="PROSITE" id="PS50103">
    <property type="entry name" value="ZF_C3H1"/>
    <property type="match status" value="2"/>
</dbReference>
<feature type="domain" description="C3H1-type" evidence="4">
    <location>
        <begin position="393"/>
        <end position="421"/>
    </location>
</feature>
<dbReference type="InterPro" id="IPR057683">
    <property type="entry name" value="DUF7923"/>
</dbReference>
<dbReference type="OrthoDB" id="2270193at2759"/>
<feature type="compositionally biased region" description="Polar residues" evidence="3">
    <location>
        <begin position="347"/>
        <end position="357"/>
    </location>
</feature>
<keyword evidence="6" id="KW-1185">Reference proteome</keyword>
<proteinExistence type="predicted"/>
<reference evidence="5 6" key="1">
    <citation type="journal article" date="2019" name="Nat. Ecol. Evol.">
        <title>Megaphylogeny resolves global patterns of mushroom evolution.</title>
        <authorList>
            <person name="Varga T."/>
            <person name="Krizsan K."/>
            <person name="Foldi C."/>
            <person name="Dima B."/>
            <person name="Sanchez-Garcia M."/>
            <person name="Sanchez-Ramirez S."/>
            <person name="Szollosi G.J."/>
            <person name="Szarkandi J.G."/>
            <person name="Papp V."/>
            <person name="Albert L."/>
            <person name="Andreopoulos W."/>
            <person name="Angelini C."/>
            <person name="Antonin V."/>
            <person name="Barry K.W."/>
            <person name="Bougher N.L."/>
            <person name="Buchanan P."/>
            <person name="Buyck B."/>
            <person name="Bense V."/>
            <person name="Catcheside P."/>
            <person name="Chovatia M."/>
            <person name="Cooper J."/>
            <person name="Damon W."/>
            <person name="Desjardin D."/>
            <person name="Finy P."/>
            <person name="Geml J."/>
            <person name="Haridas S."/>
            <person name="Hughes K."/>
            <person name="Justo A."/>
            <person name="Karasinski D."/>
            <person name="Kautmanova I."/>
            <person name="Kiss B."/>
            <person name="Kocsube S."/>
            <person name="Kotiranta H."/>
            <person name="LaButti K.M."/>
            <person name="Lechner B.E."/>
            <person name="Liimatainen K."/>
            <person name="Lipzen A."/>
            <person name="Lukacs Z."/>
            <person name="Mihaltcheva S."/>
            <person name="Morgado L.N."/>
            <person name="Niskanen T."/>
            <person name="Noordeloos M.E."/>
            <person name="Ohm R.A."/>
            <person name="Ortiz-Santana B."/>
            <person name="Ovrebo C."/>
            <person name="Racz N."/>
            <person name="Riley R."/>
            <person name="Savchenko A."/>
            <person name="Shiryaev A."/>
            <person name="Soop K."/>
            <person name="Spirin V."/>
            <person name="Szebenyi C."/>
            <person name="Tomsovsky M."/>
            <person name="Tulloss R.E."/>
            <person name="Uehling J."/>
            <person name="Grigoriev I.V."/>
            <person name="Vagvolgyi C."/>
            <person name="Papp T."/>
            <person name="Martin F.M."/>
            <person name="Miettinen O."/>
            <person name="Hibbett D.S."/>
            <person name="Nagy L.G."/>
        </authorList>
    </citation>
    <scope>NUCLEOTIDE SEQUENCE [LARGE SCALE GENOMIC DNA]</scope>
    <source>
        <strain evidence="5 6">CBS 309.79</strain>
    </source>
</reference>
<dbReference type="Proteomes" id="UP000305067">
    <property type="component" value="Unassembled WGS sequence"/>
</dbReference>
<gene>
    <name evidence="5" type="ORF">BDV98DRAFT_181968</name>
</gene>
<dbReference type="GO" id="GO:0008270">
    <property type="term" value="F:zinc ion binding"/>
    <property type="evidence" value="ECO:0007669"/>
    <property type="project" value="UniProtKB-KW"/>
</dbReference>
<feature type="compositionally biased region" description="Pro residues" evidence="3">
    <location>
        <begin position="297"/>
        <end position="306"/>
    </location>
</feature>
<feature type="zinc finger region" description="C3H1-type" evidence="1">
    <location>
        <begin position="354"/>
        <end position="381"/>
    </location>
</feature>
<keyword evidence="1" id="KW-0479">Metal-binding</keyword>
<dbReference type="Pfam" id="PF25540">
    <property type="entry name" value="DUF7923"/>
    <property type="match status" value="1"/>
</dbReference>
<feature type="domain" description="C3H1-type" evidence="4">
    <location>
        <begin position="354"/>
        <end position="381"/>
    </location>
</feature>